<accession>A0ACC2SFF7</accession>
<proteinExistence type="predicted"/>
<dbReference type="EMBL" id="QTSX02005105">
    <property type="protein sequence ID" value="KAJ9061035.1"/>
    <property type="molecule type" value="Genomic_DNA"/>
</dbReference>
<comment type="caution">
    <text evidence="1">The sequence shown here is derived from an EMBL/GenBank/DDBJ whole genome shotgun (WGS) entry which is preliminary data.</text>
</comment>
<protein>
    <submittedName>
        <fullName evidence="1">Uncharacterized protein</fullName>
    </submittedName>
</protein>
<evidence type="ECO:0000313" key="1">
    <source>
        <dbReference type="EMBL" id="KAJ9061035.1"/>
    </source>
</evidence>
<dbReference type="Proteomes" id="UP001165960">
    <property type="component" value="Unassembled WGS sequence"/>
</dbReference>
<evidence type="ECO:0000313" key="2">
    <source>
        <dbReference type="Proteomes" id="UP001165960"/>
    </source>
</evidence>
<reference evidence="1" key="1">
    <citation type="submission" date="2022-04" db="EMBL/GenBank/DDBJ databases">
        <title>Genome of the entomopathogenic fungus Entomophthora muscae.</title>
        <authorList>
            <person name="Elya C."/>
            <person name="Lovett B.R."/>
            <person name="Lee E."/>
            <person name="Macias A.M."/>
            <person name="Hajek A.E."/>
            <person name="De Bivort B.L."/>
            <person name="Kasson M.T."/>
            <person name="De Fine Licht H.H."/>
            <person name="Stajich J.E."/>
        </authorList>
    </citation>
    <scope>NUCLEOTIDE SEQUENCE</scope>
    <source>
        <strain evidence="1">Berkeley</strain>
    </source>
</reference>
<keyword evidence="2" id="KW-1185">Reference proteome</keyword>
<sequence length="104" mass="11796">MRNLGSFKEQLKIPFPDYKKATTSNLAEFKGKTMEKDISKKTATGLTPVANGLYNNQTCYKCGQLSHLPQYCKQPKANVCHIGPDDRKEDNNPTEDNKEKDEEE</sequence>
<name>A0ACC2SFF7_9FUNG</name>
<gene>
    <name evidence="1" type="ORF">DSO57_1024702</name>
</gene>
<organism evidence="1 2">
    <name type="scientific">Entomophthora muscae</name>
    <dbReference type="NCBI Taxonomy" id="34485"/>
    <lineage>
        <taxon>Eukaryota</taxon>
        <taxon>Fungi</taxon>
        <taxon>Fungi incertae sedis</taxon>
        <taxon>Zoopagomycota</taxon>
        <taxon>Entomophthoromycotina</taxon>
        <taxon>Entomophthoromycetes</taxon>
        <taxon>Entomophthorales</taxon>
        <taxon>Entomophthoraceae</taxon>
        <taxon>Entomophthora</taxon>
    </lineage>
</organism>